<evidence type="ECO:0000313" key="13">
    <source>
        <dbReference type="EMBL" id="CAD68052.1"/>
    </source>
</evidence>
<dbReference type="InterPro" id="IPR005204">
    <property type="entry name" value="Hemocyanin_N"/>
</dbReference>
<sequence>MSLLHEKQVRVLKLFERLSVAASGEKIPADQIDARLSTVGELPNSAFFSCFLPAHLEEAKRLIEIFYSAKDFDDFVLLAEQARTFVNSTLFAFAAEVAILHRADSRGIIVPPIQEIFADRFVPADTLIRAFSVATTKPAGDESDVIIDVQETGNILDPEYKLAYYREDIGVNAHHWHWHVVYPSVYDSKFFGKKKDRTGELFYYMHQQMCARYDCERLSNGLTRMVPFHNFEEPLEGYAAHLTHIASGRHYAPRPDGLAMTDLRLVDVQDMQRWTERILEAIHLGKVIDSEGNDIILDEETGADILGSLIESNLESKNRQFYGNLHNWGHVMMAYIHDPDGRFRETPGVMTDTATSLRDPIFYRFHRFIDNVFQEYKKTLPVYSRDNLTFPDIEITESKVNAKITNVIHTFIREDELELTHCMNFGSPGSVKARYHHLDHESFSYIFNANNNGSEEKKGTVRIFLAPKYDELGNVIPLDEQRRLYIEMDKFDTDLRPGKNIIVRSSTDSTVTISSTYTFKELLHGEDLEEDRSEFCSCGWPQHLLVPKGSNKGMVFDLFVMITDAEKDKVPTSGKKLCNDALSYCGVMDEKYPDKRAMGYPFDRTITAQSHEEFITPNMKISNITVRFQD</sequence>
<dbReference type="AlphaFoldDB" id="Q86N94"/>
<evidence type="ECO:0000256" key="9">
    <source>
        <dbReference type="ARBA" id="ARBA00023008"/>
    </source>
</evidence>
<dbReference type="Gene3D" id="2.60.40.1520">
    <property type="entry name" value="Hemocyanin, C-terminal domain"/>
    <property type="match status" value="1"/>
</dbReference>
<keyword evidence="6" id="KW-0964">Secreted</keyword>
<dbReference type="InterPro" id="IPR037020">
    <property type="entry name" value="Hemocyanin_C_sf"/>
</dbReference>
<evidence type="ECO:0000256" key="4">
    <source>
        <dbReference type="ARBA" id="ARBA00011753"/>
    </source>
</evidence>
<comment type="subunit">
    <text evidence="4">Tarantula hemocyanin is a 24-chain polymer with seven different chains identified.</text>
</comment>
<dbReference type="GO" id="GO:0016491">
    <property type="term" value="F:oxidoreductase activity"/>
    <property type="evidence" value="ECO:0007669"/>
    <property type="project" value="InterPro"/>
</dbReference>
<comment type="similarity">
    <text evidence="3">Belongs to the tyrosinase family. Hemocyanin subfamily.</text>
</comment>
<keyword evidence="7" id="KW-0561">Oxygen transport</keyword>
<dbReference type="FunFam" id="1.10.1280.10:FF:000004">
    <property type="entry name" value="Hemocyanin subunit 2"/>
    <property type="match status" value="1"/>
</dbReference>
<evidence type="ECO:0000256" key="3">
    <source>
        <dbReference type="ARBA" id="ARBA00009470"/>
    </source>
</evidence>
<dbReference type="InterPro" id="IPR014756">
    <property type="entry name" value="Ig_E-set"/>
</dbReference>
<evidence type="ECO:0000256" key="11">
    <source>
        <dbReference type="ARBA" id="ARBA00023180"/>
    </source>
</evidence>
<dbReference type="PRINTS" id="PR00187">
    <property type="entry name" value="HAEMOCYANIN"/>
</dbReference>
<dbReference type="InterPro" id="IPR002227">
    <property type="entry name" value="Tyrosinase_Cu-bd"/>
</dbReference>
<keyword evidence="9" id="KW-0186">Copper</keyword>
<dbReference type="GO" id="GO:0005344">
    <property type="term" value="F:oxygen carrier activity"/>
    <property type="evidence" value="ECO:0007669"/>
    <property type="project" value="UniProtKB-KW"/>
</dbReference>
<evidence type="ECO:0000256" key="10">
    <source>
        <dbReference type="ARBA" id="ARBA00023157"/>
    </source>
</evidence>
<dbReference type="SUPFAM" id="SSF48050">
    <property type="entry name" value="Hemocyanin, N-terminal domain"/>
    <property type="match status" value="1"/>
</dbReference>
<evidence type="ECO:0000256" key="7">
    <source>
        <dbReference type="ARBA" id="ARBA00022621"/>
    </source>
</evidence>
<keyword evidence="5" id="KW-0813">Transport</keyword>
<name>Q86N94_9ARAC</name>
<evidence type="ECO:0000256" key="5">
    <source>
        <dbReference type="ARBA" id="ARBA00022448"/>
    </source>
</evidence>
<dbReference type="FunFam" id="1.20.1370.10:FF:000002">
    <property type="entry name" value="Hemocyanin subunit B"/>
    <property type="match status" value="1"/>
</dbReference>
<dbReference type="SUPFAM" id="SSF48056">
    <property type="entry name" value="Di-copper centre-containing domain"/>
    <property type="match status" value="1"/>
</dbReference>
<keyword evidence="8" id="KW-0479">Metal-binding</keyword>
<reference evidence="13" key="1">
    <citation type="journal article" date="2003" name="Eur. J. Biochem.">
        <title>Subunit sequences of the 4 x 6-mer hemocyanin from the golden orb-web spider, Nephila inaurata.</title>
        <authorList>
            <person name="Averdam A."/>
            <person name="Burmester T."/>
            <person name="Markl J."/>
        </authorList>
    </citation>
    <scope>NUCLEOTIDE SEQUENCE</scope>
</reference>
<dbReference type="InterPro" id="IPR005203">
    <property type="entry name" value="Hemocyanin_C"/>
</dbReference>
<dbReference type="PANTHER" id="PTHR11511:SF4">
    <property type="entry name" value="PHENOLOXIDASE 2-RELATED"/>
    <property type="match status" value="1"/>
</dbReference>
<evidence type="ECO:0000256" key="1">
    <source>
        <dbReference type="ARBA" id="ARBA00002958"/>
    </source>
</evidence>
<dbReference type="Pfam" id="PF03722">
    <property type="entry name" value="Hemocyanin_N"/>
    <property type="match status" value="1"/>
</dbReference>
<dbReference type="PROSITE" id="PS00209">
    <property type="entry name" value="HEMOCYANIN_1"/>
    <property type="match status" value="1"/>
</dbReference>
<organism evidence="13">
    <name type="scientific">Trichonephila inaurata madagascariensis</name>
    <dbReference type="NCBI Taxonomy" id="2747483"/>
    <lineage>
        <taxon>Eukaryota</taxon>
        <taxon>Metazoa</taxon>
        <taxon>Ecdysozoa</taxon>
        <taxon>Arthropoda</taxon>
        <taxon>Chelicerata</taxon>
        <taxon>Arachnida</taxon>
        <taxon>Araneae</taxon>
        <taxon>Araneomorphae</taxon>
        <taxon>Entelegynae</taxon>
        <taxon>Araneoidea</taxon>
        <taxon>Nephilidae</taxon>
        <taxon>Trichonephila</taxon>
        <taxon>Trichonephila inaurata</taxon>
    </lineage>
</organism>
<evidence type="ECO:0000256" key="6">
    <source>
        <dbReference type="ARBA" id="ARBA00022525"/>
    </source>
</evidence>
<dbReference type="GO" id="GO:0005576">
    <property type="term" value="C:extracellular region"/>
    <property type="evidence" value="ECO:0007669"/>
    <property type="project" value="UniProtKB-SubCell"/>
</dbReference>
<dbReference type="InterPro" id="IPR000896">
    <property type="entry name" value="Hemocyanin/hexamerin_mid_dom"/>
</dbReference>
<gene>
    <name evidence="13" type="primary">hc-a</name>
</gene>
<feature type="domain" description="Tyrosinase copper-binding" evidence="12">
    <location>
        <begin position="359"/>
        <end position="370"/>
    </location>
</feature>
<dbReference type="PROSITE" id="PS00498">
    <property type="entry name" value="TYROSINASE_2"/>
    <property type="match status" value="1"/>
</dbReference>
<evidence type="ECO:0000256" key="2">
    <source>
        <dbReference type="ARBA" id="ARBA00004239"/>
    </source>
</evidence>
<evidence type="ECO:0000256" key="8">
    <source>
        <dbReference type="ARBA" id="ARBA00022723"/>
    </source>
</evidence>
<dbReference type="Pfam" id="PF03723">
    <property type="entry name" value="Hemocyanin_C"/>
    <property type="match status" value="1"/>
</dbReference>
<protein>
    <submittedName>
        <fullName evidence="13">Hemocyanin subunit A</fullName>
    </submittedName>
</protein>
<dbReference type="GO" id="GO:0031404">
    <property type="term" value="F:chloride ion binding"/>
    <property type="evidence" value="ECO:0000250"/>
    <property type="project" value="UniProtKB"/>
</dbReference>
<dbReference type="EMBL" id="AJ547807">
    <property type="protein sequence ID" value="CAD68052.1"/>
    <property type="molecule type" value="mRNA"/>
</dbReference>
<dbReference type="InterPro" id="IPR036697">
    <property type="entry name" value="Hemocyanin_N_sf"/>
</dbReference>
<evidence type="ECO:0000259" key="12">
    <source>
        <dbReference type="PROSITE" id="PS00498"/>
    </source>
</evidence>
<keyword evidence="11" id="KW-0325">Glycoprotein</keyword>
<comment type="function">
    <text evidence="1">Hemocyanins are copper-containing oxygen carriers occurring freely dissolved in the hemolymph of many mollusks and arthropods.</text>
</comment>
<dbReference type="InterPro" id="IPR013788">
    <property type="entry name" value="Hemocyanin/hexamerin"/>
</dbReference>
<dbReference type="Gene3D" id="1.10.1280.10">
    <property type="entry name" value="Di-copper center containing domain from catechol oxidase"/>
    <property type="match status" value="1"/>
</dbReference>
<dbReference type="InterPro" id="IPR008922">
    <property type="entry name" value="Di-copper_centre_dom_sf"/>
</dbReference>
<dbReference type="GO" id="GO:0005507">
    <property type="term" value="F:copper ion binding"/>
    <property type="evidence" value="ECO:0000250"/>
    <property type="project" value="UniProtKB"/>
</dbReference>
<accession>Q86N94</accession>
<dbReference type="SUPFAM" id="SSF81296">
    <property type="entry name" value="E set domains"/>
    <property type="match status" value="1"/>
</dbReference>
<dbReference type="FunFam" id="2.60.40.1520:FF:000001">
    <property type="entry name" value="Hemocyanin subunit 2"/>
    <property type="match status" value="1"/>
</dbReference>
<dbReference type="Gene3D" id="1.20.1370.10">
    <property type="entry name" value="Hemocyanin, N-terminal domain"/>
    <property type="match status" value="1"/>
</dbReference>
<comment type="subcellular location">
    <subcellularLocation>
        <location evidence="2">Secreted</location>
        <location evidence="2">Extracellular space</location>
    </subcellularLocation>
</comment>
<keyword evidence="10" id="KW-1015">Disulfide bond</keyword>
<proteinExistence type="evidence at transcript level"/>
<dbReference type="PROSITE" id="PS00210">
    <property type="entry name" value="HEMOCYANIN_2"/>
    <property type="match status" value="1"/>
</dbReference>
<dbReference type="PANTHER" id="PTHR11511">
    <property type="entry name" value="LARVAL STORAGE PROTEIN/PHENOLOXIDASE"/>
    <property type="match status" value="1"/>
</dbReference>
<dbReference type="Pfam" id="PF00372">
    <property type="entry name" value="Hemocyanin_M"/>
    <property type="match status" value="1"/>
</dbReference>